<dbReference type="OrthoDB" id="5526340at2"/>
<reference evidence="6 7" key="1">
    <citation type="submission" date="2018-11" db="EMBL/GenBank/DDBJ databases">
        <title>Lysobacter cryohumiis sp. nov., isolated from soil in the Tianshan Mountains, Xinjiang, China.</title>
        <authorList>
            <person name="Luo Y."/>
            <person name="Sheng H."/>
        </authorList>
    </citation>
    <scope>NUCLEOTIDE SEQUENCE [LARGE SCALE GENOMIC DNA]</scope>
    <source>
        <strain evidence="6 7">ZS60</strain>
    </source>
</reference>
<sequence length="293" mass="31906">MDARQLPPLTALRAFEAAARHLSFKHAAAELSLTPTAISHQVRQLEDRLGVRLFVRGTRRVDLTEAGQSLYPALRDGFDGIARALQLVRPNARPRALVLSTTVAFASRWLLPRLAGFAARQHGIALHLHTSDEVVDLAGGTAQLAIRYGHGRYPGMRSVPLLPSRFAPVCAPRLGVHGPDDLAKVPLIGFEWQRREADTPDWPLWFERAGRSPVERQLQFSDEGHAIQAAIAGQGVALANLALVADELRAGLLCQPFGPQLDGLGFHLVWTVGNDADPDIAAVHAWLLDEARG</sequence>
<keyword evidence="3" id="KW-0238">DNA-binding</keyword>
<evidence type="ECO:0000313" key="7">
    <source>
        <dbReference type="Proteomes" id="UP000267049"/>
    </source>
</evidence>
<dbReference type="Gene3D" id="1.10.10.10">
    <property type="entry name" value="Winged helix-like DNA-binding domain superfamily/Winged helix DNA-binding domain"/>
    <property type="match status" value="1"/>
</dbReference>
<dbReference type="InterPro" id="IPR000847">
    <property type="entry name" value="LysR_HTH_N"/>
</dbReference>
<dbReference type="FunFam" id="1.10.10.10:FF:000038">
    <property type="entry name" value="Glycine cleavage system transcriptional activator"/>
    <property type="match status" value="1"/>
</dbReference>
<protein>
    <submittedName>
        <fullName evidence="6">LysR family transcriptional regulator</fullName>
    </submittedName>
</protein>
<accession>A0A3M8T5D4</accession>
<organism evidence="6 7">
    <name type="scientific">Montanilutibacter psychrotolerans</name>
    <dbReference type="NCBI Taxonomy" id="1327343"/>
    <lineage>
        <taxon>Bacteria</taxon>
        <taxon>Pseudomonadati</taxon>
        <taxon>Pseudomonadota</taxon>
        <taxon>Gammaproteobacteria</taxon>
        <taxon>Lysobacterales</taxon>
        <taxon>Lysobacteraceae</taxon>
        <taxon>Montanilutibacter</taxon>
    </lineage>
</organism>
<evidence type="ECO:0000256" key="2">
    <source>
        <dbReference type="ARBA" id="ARBA00023015"/>
    </source>
</evidence>
<dbReference type="SUPFAM" id="SSF46785">
    <property type="entry name" value="Winged helix' DNA-binding domain"/>
    <property type="match status" value="1"/>
</dbReference>
<dbReference type="InterPro" id="IPR036388">
    <property type="entry name" value="WH-like_DNA-bd_sf"/>
</dbReference>
<dbReference type="InterPro" id="IPR058163">
    <property type="entry name" value="LysR-type_TF_proteobact-type"/>
</dbReference>
<dbReference type="Gene3D" id="3.40.190.10">
    <property type="entry name" value="Periplasmic binding protein-like II"/>
    <property type="match status" value="2"/>
</dbReference>
<comment type="caution">
    <text evidence="6">The sequence shown here is derived from an EMBL/GenBank/DDBJ whole genome shotgun (WGS) entry which is preliminary data.</text>
</comment>
<proteinExistence type="inferred from homology"/>
<evidence type="ECO:0000259" key="5">
    <source>
        <dbReference type="PROSITE" id="PS50931"/>
    </source>
</evidence>
<dbReference type="Proteomes" id="UP000267049">
    <property type="component" value="Unassembled WGS sequence"/>
</dbReference>
<dbReference type="Pfam" id="PF00126">
    <property type="entry name" value="HTH_1"/>
    <property type="match status" value="1"/>
</dbReference>
<keyword evidence="7" id="KW-1185">Reference proteome</keyword>
<comment type="similarity">
    <text evidence="1">Belongs to the LysR transcriptional regulatory family.</text>
</comment>
<dbReference type="RefSeq" id="WP_123086526.1">
    <property type="nucleotide sequence ID" value="NZ_RIBS01000001.1"/>
</dbReference>
<dbReference type="InterPro" id="IPR036390">
    <property type="entry name" value="WH_DNA-bd_sf"/>
</dbReference>
<feature type="domain" description="HTH lysR-type" evidence="5">
    <location>
        <begin position="7"/>
        <end position="64"/>
    </location>
</feature>
<dbReference type="GO" id="GO:0043565">
    <property type="term" value="F:sequence-specific DNA binding"/>
    <property type="evidence" value="ECO:0007669"/>
    <property type="project" value="TreeGrafter"/>
</dbReference>
<name>A0A3M8T5D4_9GAMM</name>
<keyword evidence="2" id="KW-0805">Transcription regulation</keyword>
<dbReference type="CDD" id="cd08432">
    <property type="entry name" value="PBP2_GcdR_TrpI_HvrB_AmpR_like"/>
    <property type="match status" value="1"/>
</dbReference>
<dbReference type="GO" id="GO:0006351">
    <property type="term" value="P:DNA-templated transcription"/>
    <property type="evidence" value="ECO:0007669"/>
    <property type="project" value="TreeGrafter"/>
</dbReference>
<dbReference type="EMBL" id="RIBS01000001">
    <property type="protein sequence ID" value="RNF86410.1"/>
    <property type="molecule type" value="Genomic_DNA"/>
</dbReference>
<evidence type="ECO:0000313" key="6">
    <source>
        <dbReference type="EMBL" id="RNF86410.1"/>
    </source>
</evidence>
<dbReference type="PRINTS" id="PR00039">
    <property type="entry name" value="HTHLYSR"/>
</dbReference>
<dbReference type="SUPFAM" id="SSF53850">
    <property type="entry name" value="Periplasmic binding protein-like II"/>
    <property type="match status" value="1"/>
</dbReference>
<dbReference type="InterPro" id="IPR005119">
    <property type="entry name" value="LysR_subst-bd"/>
</dbReference>
<dbReference type="AlphaFoldDB" id="A0A3M8T5D4"/>
<evidence type="ECO:0000256" key="3">
    <source>
        <dbReference type="ARBA" id="ARBA00023125"/>
    </source>
</evidence>
<gene>
    <name evidence="6" type="ORF">EER27_03055</name>
</gene>
<dbReference type="PANTHER" id="PTHR30537:SF26">
    <property type="entry name" value="GLYCINE CLEAVAGE SYSTEM TRANSCRIPTIONAL ACTIVATOR"/>
    <property type="match status" value="1"/>
</dbReference>
<dbReference type="GO" id="GO:0003700">
    <property type="term" value="F:DNA-binding transcription factor activity"/>
    <property type="evidence" value="ECO:0007669"/>
    <property type="project" value="InterPro"/>
</dbReference>
<dbReference type="PANTHER" id="PTHR30537">
    <property type="entry name" value="HTH-TYPE TRANSCRIPTIONAL REGULATOR"/>
    <property type="match status" value="1"/>
</dbReference>
<dbReference type="PROSITE" id="PS50931">
    <property type="entry name" value="HTH_LYSR"/>
    <property type="match status" value="1"/>
</dbReference>
<evidence type="ECO:0000256" key="4">
    <source>
        <dbReference type="ARBA" id="ARBA00023163"/>
    </source>
</evidence>
<dbReference type="Pfam" id="PF03466">
    <property type="entry name" value="LysR_substrate"/>
    <property type="match status" value="1"/>
</dbReference>
<evidence type="ECO:0000256" key="1">
    <source>
        <dbReference type="ARBA" id="ARBA00009437"/>
    </source>
</evidence>
<keyword evidence="4" id="KW-0804">Transcription</keyword>